<accession>A0A3P8QQW8</accession>
<dbReference type="OrthoDB" id="6382204at2759"/>
<dbReference type="AlphaFoldDB" id="A0A3P8QQW8"/>
<protein>
    <submittedName>
        <fullName evidence="2">AF4/FMR2 family, member 2</fullName>
    </submittedName>
</protein>
<dbReference type="Pfam" id="PF05110">
    <property type="entry name" value="AF-4"/>
    <property type="match status" value="1"/>
</dbReference>
<evidence type="ECO:0000313" key="2">
    <source>
        <dbReference type="Ensembl" id="ENSACLP00000031883.2"/>
    </source>
</evidence>
<dbReference type="GeneTree" id="ENSGT00950000182974"/>
<dbReference type="OMA" id="SMELPDP"/>
<dbReference type="InterPro" id="IPR007797">
    <property type="entry name" value="AF4/FMR2"/>
</dbReference>
<feature type="compositionally biased region" description="Low complexity" evidence="1">
    <location>
        <begin position="267"/>
        <end position="283"/>
    </location>
</feature>
<dbReference type="STRING" id="8154.ENSACLP00000031883"/>
<dbReference type="GO" id="GO:0002151">
    <property type="term" value="F:G-quadruplex RNA binding"/>
    <property type="evidence" value="ECO:0007669"/>
    <property type="project" value="TreeGrafter"/>
</dbReference>
<dbReference type="PANTHER" id="PTHR10528:SF18">
    <property type="entry name" value="AF4_FMR2 FAMILY MEMBER 2"/>
    <property type="match status" value="1"/>
</dbReference>
<proteinExistence type="predicted"/>
<evidence type="ECO:0000313" key="3">
    <source>
        <dbReference type="Proteomes" id="UP000265100"/>
    </source>
</evidence>
<feature type="compositionally biased region" description="Basic and acidic residues" evidence="1">
    <location>
        <begin position="146"/>
        <end position="163"/>
    </location>
</feature>
<reference evidence="2" key="1">
    <citation type="submission" date="2018-05" db="EMBL/GenBank/DDBJ databases">
        <authorList>
            <person name="Datahose"/>
        </authorList>
    </citation>
    <scope>NUCLEOTIDE SEQUENCE</scope>
</reference>
<dbReference type="GO" id="GO:0016607">
    <property type="term" value="C:nuclear speck"/>
    <property type="evidence" value="ECO:0007669"/>
    <property type="project" value="TreeGrafter"/>
</dbReference>
<dbReference type="Proteomes" id="UP000265100">
    <property type="component" value="Chromosome 2"/>
</dbReference>
<dbReference type="GO" id="GO:0043484">
    <property type="term" value="P:regulation of RNA splicing"/>
    <property type="evidence" value="ECO:0007669"/>
    <property type="project" value="TreeGrafter"/>
</dbReference>
<evidence type="ECO:0000256" key="1">
    <source>
        <dbReference type="SAM" id="MobiDB-lite"/>
    </source>
</evidence>
<feature type="compositionally biased region" description="Polar residues" evidence="1">
    <location>
        <begin position="106"/>
        <end position="117"/>
    </location>
</feature>
<dbReference type="Ensembl" id="ENSACLT00000032635.2">
    <property type="protein sequence ID" value="ENSACLP00000031883.2"/>
    <property type="gene ID" value="ENSACLG00000021630.2"/>
</dbReference>
<feature type="compositionally biased region" description="Basic and acidic residues" evidence="1">
    <location>
        <begin position="1"/>
        <end position="10"/>
    </location>
</feature>
<sequence length="329" mass="35293">MLEDDLKISSDEEEAEQQVSDKPKARAAALSGASGSSSESESSSESDTDESESSSSDSEYNQASRTNTPEPEPPSTNKWQLDSWLNKVQAQTKPLVPPQQEHHGTGSINQGPETFSPGNEAPGVGTAAKTKPCGSSSTPVPAAPTVEHKDTRAAFCPGREKAKAKLSQKASGEGQRSKMRLSLGLLSGPEVTTPRRNTTGKKQPRRTERSNSVEDNQNQTWNRANQHSPAAREKDLLPPPSLEHQNPPRPRSKPPGGKTAPRKEPRSATNSNTNTATPPAALQQTPLPVPAVSVNQMFSCWLISVMLLSFVITCFALRTNFPSIVLLSG</sequence>
<feature type="compositionally biased region" description="Polar residues" evidence="1">
    <location>
        <begin position="213"/>
        <end position="228"/>
    </location>
</feature>
<name>A0A3P8QQW8_ASTCA</name>
<reference evidence="2" key="2">
    <citation type="submission" date="2025-08" db="UniProtKB">
        <authorList>
            <consortium name="Ensembl"/>
        </authorList>
    </citation>
    <scope>IDENTIFICATION</scope>
</reference>
<feature type="region of interest" description="Disordered" evidence="1">
    <location>
        <begin position="1"/>
        <end position="283"/>
    </location>
</feature>
<feature type="compositionally biased region" description="Acidic residues" evidence="1">
    <location>
        <begin position="42"/>
        <end position="52"/>
    </location>
</feature>
<keyword evidence="3" id="KW-1185">Reference proteome</keyword>
<reference evidence="2" key="3">
    <citation type="submission" date="2025-09" db="UniProtKB">
        <authorList>
            <consortium name="Ensembl"/>
        </authorList>
    </citation>
    <scope>IDENTIFICATION</scope>
</reference>
<organism evidence="2 3">
    <name type="scientific">Astatotilapia calliptera</name>
    <name type="common">Eastern happy</name>
    <name type="synonym">Chromis callipterus</name>
    <dbReference type="NCBI Taxonomy" id="8154"/>
    <lineage>
        <taxon>Eukaryota</taxon>
        <taxon>Metazoa</taxon>
        <taxon>Chordata</taxon>
        <taxon>Craniata</taxon>
        <taxon>Vertebrata</taxon>
        <taxon>Euteleostomi</taxon>
        <taxon>Actinopterygii</taxon>
        <taxon>Neopterygii</taxon>
        <taxon>Teleostei</taxon>
        <taxon>Neoteleostei</taxon>
        <taxon>Acanthomorphata</taxon>
        <taxon>Ovalentaria</taxon>
        <taxon>Cichlomorphae</taxon>
        <taxon>Cichliformes</taxon>
        <taxon>Cichlidae</taxon>
        <taxon>African cichlids</taxon>
        <taxon>Pseudocrenilabrinae</taxon>
        <taxon>Haplochromini</taxon>
        <taxon>Astatotilapia</taxon>
    </lineage>
</organism>
<dbReference type="Bgee" id="ENSACLG00000021630">
    <property type="expression patterns" value="Expressed in brain and 3 other cell types or tissues"/>
</dbReference>
<dbReference type="PANTHER" id="PTHR10528">
    <property type="entry name" value="AF4/FMR2 FAMILY MEMBER"/>
    <property type="match status" value="1"/>
</dbReference>